<dbReference type="Gene3D" id="3.30.70.2050">
    <property type="match status" value="1"/>
</dbReference>
<dbReference type="RefSeq" id="WP_160334943.1">
    <property type="nucleotide sequence ID" value="NZ_CALPCR010000020.1"/>
</dbReference>
<dbReference type="PANTHER" id="PTHR41247:SF1">
    <property type="entry name" value="HTH-TYPE TRANSCRIPTIONAL REPRESSOR YCNK"/>
    <property type="match status" value="1"/>
</dbReference>
<dbReference type="InterPro" id="IPR008719">
    <property type="entry name" value="N2O_reductase_NosL"/>
</dbReference>
<sequence length="164" mass="18246">MYRRFFLLTVTSAVLSGCSKQSPAPELKPLPFSKHDRCHICGMVILNYPGAKAQIFIKNEKEPLKFCSVKDGFTFILQPENARRAAAFFVSDFGNSTEAQLHEKMLSAKDAFYVAGSDVHGAMGKSILPFKTKDQAQAFMREHGGKLLSYTQVTLEEIKALKGH</sequence>
<reference evidence="1 2" key="1">
    <citation type="submission" date="2019-12" db="EMBL/GenBank/DDBJ databases">
        <title>Microbes associate with the intestines of laboratory mice.</title>
        <authorList>
            <person name="Navarre W."/>
            <person name="Wong E."/>
        </authorList>
    </citation>
    <scope>NUCLEOTIDE SEQUENCE [LARGE SCALE GENOMIC DNA]</scope>
    <source>
        <strain evidence="1 2">NM82_D38</strain>
    </source>
</reference>
<evidence type="ECO:0000313" key="1">
    <source>
        <dbReference type="EMBL" id="MVX56508.1"/>
    </source>
</evidence>
<dbReference type="SUPFAM" id="SSF160387">
    <property type="entry name" value="NosL/MerB-like"/>
    <property type="match status" value="1"/>
</dbReference>
<comment type="caution">
    <text evidence="1">The sequence shown here is derived from an EMBL/GenBank/DDBJ whole genome shotgun (WGS) entry which is preliminary data.</text>
</comment>
<keyword evidence="1" id="KW-0413">Isomerase</keyword>
<dbReference type="Proteomes" id="UP000472580">
    <property type="component" value="Unassembled WGS sequence"/>
</dbReference>
<name>A0A6L6YII3_9BURK</name>
<protein>
    <submittedName>
        <fullName evidence="1">Protein-disulfide isomerase</fullName>
    </submittedName>
</protein>
<dbReference type="GO" id="GO:0016853">
    <property type="term" value="F:isomerase activity"/>
    <property type="evidence" value="ECO:0007669"/>
    <property type="project" value="UniProtKB-KW"/>
</dbReference>
<keyword evidence="2" id="KW-1185">Reference proteome</keyword>
<proteinExistence type="predicted"/>
<dbReference type="OrthoDB" id="982633at2"/>
<organism evidence="1 2">
    <name type="scientific">Parasutterella muris</name>
    <dbReference type="NCBI Taxonomy" id="2565572"/>
    <lineage>
        <taxon>Bacteria</taxon>
        <taxon>Pseudomonadati</taxon>
        <taxon>Pseudomonadota</taxon>
        <taxon>Betaproteobacteria</taxon>
        <taxon>Burkholderiales</taxon>
        <taxon>Sutterellaceae</taxon>
        <taxon>Parasutterella</taxon>
    </lineage>
</organism>
<gene>
    <name evidence="1" type="ORF">E5987_04705</name>
</gene>
<dbReference type="Gene3D" id="3.30.70.2060">
    <property type="match status" value="1"/>
</dbReference>
<dbReference type="AlphaFoldDB" id="A0A6L6YII3"/>
<dbReference type="EMBL" id="WSRP01000011">
    <property type="protein sequence ID" value="MVX56508.1"/>
    <property type="molecule type" value="Genomic_DNA"/>
</dbReference>
<dbReference type="Pfam" id="PF05573">
    <property type="entry name" value="NosL"/>
    <property type="match status" value="1"/>
</dbReference>
<accession>A0A6L6YII3</accession>
<dbReference type="PANTHER" id="PTHR41247">
    <property type="entry name" value="HTH-TYPE TRANSCRIPTIONAL REPRESSOR YCNK"/>
    <property type="match status" value="1"/>
</dbReference>
<dbReference type="PROSITE" id="PS51257">
    <property type="entry name" value="PROKAR_LIPOPROTEIN"/>
    <property type="match status" value="1"/>
</dbReference>
<evidence type="ECO:0000313" key="2">
    <source>
        <dbReference type="Proteomes" id="UP000472580"/>
    </source>
</evidence>